<reference evidence="2 3" key="1">
    <citation type="submission" date="2018-11" db="EMBL/GenBank/DDBJ databases">
        <title>Phylogenetic determinants of toxin gene distribution in genomes of Brevibacillus laterosporus.</title>
        <authorList>
            <person name="Glare T.R."/>
            <person name="Durrant A."/>
            <person name="Berry C."/>
            <person name="Palma L."/>
            <person name="Ormskirk M."/>
            <person name="Cox M.O."/>
        </authorList>
    </citation>
    <scope>NUCLEOTIDE SEQUENCE [LARGE SCALE GENOMIC DNA]</scope>
    <source>
        <strain evidence="2 3">1821L</strain>
    </source>
</reference>
<dbReference type="EMBL" id="CP033464">
    <property type="protein sequence ID" value="QDX92066.1"/>
    <property type="molecule type" value="Genomic_DNA"/>
</dbReference>
<sequence>MAADTALTLAEIEDIFWQCTIKNLGLDPDKKESQKRVRIGYPADGAPAWKRDENVGFILVSFASDPMTEQVELSYNKTSETTADHISSYTRVIQVSWTFYGPSSYEDADKVRAGLYRSPLLFSPLHLVTNTPSPFRLPELFSGQWWERSTLTARFNEKVVRSSTVKYIQSADVQVIPNR</sequence>
<dbReference type="OrthoDB" id="2658408at2"/>
<keyword evidence="3" id="KW-1185">Reference proteome</keyword>
<evidence type="ECO:0000313" key="2">
    <source>
        <dbReference type="EMBL" id="QDX92066.1"/>
    </source>
</evidence>
<feature type="domain" description="Phage neck terminator protein gp12-like" evidence="1">
    <location>
        <begin position="11"/>
        <end position="176"/>
    </location>
</feature>
<dbReference type="AlphaFoldDB" id="A0A518V505"/>
<accession>A0A518V505</accession>
<dbReference type="Pfam" id="PF23961">
    <property type="entry name" value="Phage_tail_terminator_9"/>
    <property type="match status" value="1"/>
</dbReference>
<name>A0A518V505_BRELA</name>
<protein>
    <recommendedName>
        <fullName evidence="1">Phage neck terminator protein gp12-like domain-containing protein</fullName>
    </recommendedName>
</protein>
<proteinExistence type="predicted"/>
<evidence type="ECO:0000313" key="3">
    <source>
        <dbReference type="Proteomes" id="UP000319432"/>
    </source>
</evidence>
<organism evidence="2 3">
    <name type="scientific">Brevibacillus laterosporus</name>
    <name type="common">Bacillus laterosporus</name>
    <dbReference type="NCBI Taxonomy" id="1465"/>
    <lineage>
        <taxon>Bacteria</taxon>
        <taxon>Bacillati</taxon>
        <taxon>Bacillota</taxon>
        <taxon>Bacilli</taxon>
        <taxon>Bacillales</taxon>
        <taxon>Paenibacillaceae</taxon>
        <taxon>Brevibacillus</taxon>
    </lineage>
</organism>
<dbReference type="Proteomes" id="UP000319432">
    <property type="component" value="Chromosome"/>
</dbReference>
<evidence type="ECO:0000259" key="1">
    <source>
        <dbReference type="Pfam" id="PF23961"/>
    </source>
</evidence>
<dbReference type="InterPro" id="IPR057087">
    <property type="entry name" value="Gp12-like"/>
</dbReference>
<gene>
    <name evidence="2" type="ORF">EEL30_06600</name>
</gene>